<dbReference type="EMBL" id="CP001737">
    <property type="protein sequence ID" value="ACV79721.1"/>
    <property type="molecule type" value="Genomic_DNA"/>
</dbReference>
<dbReference type="InParanoid" id="C8XE18"/>
<dbReference type="InterPro" id="IPR012427">
    <property type="entry name" value="DUF1622"/>
</dbReference>
<reference evidence="3" key="1">
    <citation type="submission" date="2009-09" db="EMBL/GenBank/DDBJ databases">
        <title>The complete genome of Nakamurella multipartita DSM 44233.</title>
        <authorList>
            <consortium name="US DOE Joint Genome Institute (JGI-PGF)"/>
            <person name="Lucas S."/>
            <person name="Copeland A."/>
            <person name="Lapidus A."/>
            <person name="Glavina del Rio T."/>
            <person name="Dalin E."/>
            <person name="Tice H."/>
            <person name="Bruce D."/>
            <person name="Goodwin L."/>
            <person name="Pitluck S."/>
            <person name="Kyrpides N."/>
            <person name="Mavromatis K."/>
            <person name="Ivanova N."/>
            <person name="Ovchinnikova G."/>
            <person name="Sims D."/>
            <person name="Meincke L."/>
            <person name="Brettin T."/>
            <person name="Detter J.C."/>
            <person name="Han C."/>
            <person name="Larimer F."/>
            <person name="Land M."/>
            <person name="Hauser L."/>
            <person name="Markowitz V."/>
            <person name="Cheng J.-F."/>
            <person name="Hugenholtz P."/>
            <person name="Woyke T."/>
            <person name="Wu D."/>
            <person name="Klenk H.-P."/>
            <person name="Eisen J.A."/>
        </authorList>
    </citation>
    <scope>NUCLEOTIDE SEQUENCE [LARGE SCALE GENOMIC DNA]</scope>
    <source>
        <strain evidence="3">ATCC 700099 / DSM 44233 / CIP 104796 / JCM 9543 / NBRC 105858 / Y-104</strain>
    </source>
</reference>
<dbReference type="STRING" id="479431.Namu_3393"/>
<dbReference type="AlphaFoldDB" id="C8XE18"/>
<evidence type="ECO:0000313" key="2">
    <source>
        <dbReference type="EMBL" id="ACV79721.1"/>
    </source>
</evidence>
<dbReference type="PANTHER" id="PTHR38468:SF1">
    <property type="entry name" value="SLL0939 PROTEIN"/>
    <property type="match status" value="1"/>
</dbReference>
<dbReference type="eggNOG" id="COG4828">
    <property type="taxonomic scope" value="Bacteria"/>
</dbReference>
<dbReference type="KEGG" id="nml:Namu_3393"/>
<dbReference type="RefSeq" id="WP_015748587.1">
    <property type="nucleotide sequence ID" value="NC_013235.1"/>
</dbReference>
<dbReference type="Proteomes" id="UP000002218">
    <property type="component" value="Chromosome"/>
</dbReference>
<dbReference type="PANTHER" id="PTHR38468">
    <property type="entry name" value="SLL0939 PROTEIN"/>
    <property type="match status" value="1"/>
</dbReference>
<organism evidence="2 3">
    <name type="scientific">Nakamurella multipartita (strain ATCC 700099 / DSM 44233 / CIP 104796 / JCM 9543 / NBRC 105858 / Y-104)</name>
    <name type="common">Microsphaera multipartita</name>
    <dbReference type="NCBI Taxonomy" id="479431"/>
    <lineage>
        <taxon>Bacteria</taxon>
        <taxon>Bacillati</taxon>
        <taxon>Actinomycetota</taxon>
        <taxon>Actinomycetes</taxon>
        <taxon>Nakamurellales</taxon>
        <taxon>Nakamurellaceae</taxon>
        <taxon>Nakamurella</taxon>
    </lineage>
</organism>
<feature type="transmembrane region" description="Helical" evidence="1">
    <location>
        <begin position="82"/>
        <end position="101"/>
    </location>
</feature>
<accession>C8XE18</accession>
<keyword evidence="1" id="KW-0472">Membrane</keyword>
<keyword evidence="1" id="KW-1133">Transmembrane helix</keyword>
<feature type="transmembrane region" description="Helical" evidence="1">
    <location>
        <begin position="16"/>
        <end position="37"/>
    </location>
</feature>
<proteinExistence type="predicted"/>
<protein>
    <recommendedName>
        <fullName evidence="4">DUF1622 domain-containing protein</fullName>
    </recommendedName>
</protein>
<evidence type="ECO:0008006" key="4">
    <source>
        <dbReference type="Google" id="ProtNLM"/>
    </source>
</evidence>
<name>C8XE18_NAKMY</name>
<gene>
    <name evidence="2" type="ordered locus">Namu_3393</name>
</gene>
<dbReference type="HOGENOM" id="CLU_136765_0_0_11"/>
<dbReference type="Pfam" id="PF07784">
    <property type="entry name" value="DUF1622"/>
    <property type="match status" value="1"/>
</dbReference>
<keyword evidence="3" id="KW-1185">Reference proteome</keyword>
<reference evidence="2 3" key="2">
    <citation type="journal article" date="2010" name="Stand. Genomic Sci.">
        <title>Complete genome sequence of Nakamurella multipartita type strain (Y-104).</title>
        <authorList>
            <person name="Tice H."/>
            <person name="Mayilraj S."/>
            <person name="Sims D."/>
            <person name="Lapidus A."/>
            <person name="Nolan M."/>
            <person name="Lucas S."/>
            <person name="Glavina Del Rio T."/>
            <person name="Copeland A."/>
            <person name="Cheng J.F."/>
            <person name="Meincke L."/>
            <person name="Bruce D."/>
            <person name="Goodwin L."/>
            <person name="Pitluck S."/>
            <person name="Ivanova N."/>
            <person name="Mavromatis K."/>
            <person name="Ovchinnikova G."/>
            <person name="Pati A."/>
            <person name="Chen A."/>
            <person name="Palaniappan K."/>
            <person name="Land M."/>
            <person name="Hauser L."/>
            <person name="Chang Y.J."/>
            <person name="Jeffries C.D."/>
            <person name="Detter J.C."/>
            <person name="Brettin T."/>
            <person name="Rohde M."/>
            <person name="Goker M."/>
            <person name="Bristow J."/>
            <person name="Eisen J.A."/>
            <person name="Markowitz V."/>
            <person name="Hugenholtz P."/>
            <person name="Kyrpides N.C."/>
            <person name="Klenk H.P."/>
            <person name="Chen F."/>
        </authorList>
    </citation>
    <scope>NUCLEOTIDE SEQUENCE [LARGE SCALE GENOMIC DNA]</scope>
    <source>
        <strain evidence="3">ATCC 700099 / DSM 44233 / CIP 104796 / JCM 9543 / NBRC 105858 / Y-104</strain>
    </source>
</reference>
<evidence type="ECO:0000256" key="1">
    <source>
        <dbReference type="SAM" id="Phobius"/>
    </source>
</evidence>
<feature type="transmembrane region" description="Helical" evidence="1">
    <location>
        <begin position="49"/>
        <end position="70"/>
    </location>
</feature>
<evidence type="ECO:0000313" key="3">
    <source>
        <dbReference type="Proteomes" id="UP000002218"/>
    </source>
</evidence>
<keyword evidence="1" id="KW-0812">Transmembrane</keyword>
<sequence>MHFAEIMEQVARGFEVVGALVLVVGLIWCAVLSARVWRRAGGEHAYRTLRRSIGAVLLLGLEVLVAADLVHTVAVEPTLTNVGVLGLIVIIRTVLSFSLEIEIEGMPPWRRAAMTGAEHLAQAATFAARPPAPGEPRH</sequence>